<feature type="region of interest" description="Disordered" evidence="7">
    <location>
        <begin position="315"/>
        <end position="400"/>
    </location>
</feature>
<sequence length="921" mass="104055">MAGSQLKRLKASLKDQGIIGPQQSKKQKRKNALDAKANSDKRLNRSEALEGIREQFNPFQFKTNARGPKFDVTTSKPANDRAARGINGRPGLAKSIGEEKRRQTLLAEMQRRNKVGGLVDRRFGENDPTMTLEDKMIERFTREQQRNHKKSSLFDLEDDDEPSEGFLTHGGKAILFGDAEGVQDDFAEEDLPSGDESDGSHAEKRRLKRLRLEQTEEEESAEEDGQPERKKTKKEIYEEIIAKSKLHKYERQAAKEEDGELRAELDKALPELQSLLFQRPKPQSKDAEDGNAPVIIAGVEKTVLDKEYDVRVKQLAADKRAQPAERTKTDEEKAKEESKRLKELEEKRMKRMRGEADESEDEEMEDDEPVPAGKGTSNIHAERMAMIDHGDDDEFGLGEGIKLRPTATELGFDDEDDFLIDDDLVASGSDLELDSDEYGSEQEEEDSEQESDSDDDEFTKGLLTGNESKDSAFQIPADRKGDDKDGVPYTFPCPQNHEELLKTFQGIEVTKLPIAVQRIRALYHPKLDSRNKERLGNFSHALIQHVAYLGNSFEPHWFPTLESLLRHIHSLAKTFPIEVAKGYRTCLQEMEKERPLALSVGDLVLLTGIGTTFPTSDHFHQVVTPAMLSIGRYLGQKIPQNLADYATGTYLSILALQYQQLSKRYVPELINFCLNTLCSLAPRKPTEKLGSFPVHQPAPGIRIQGAVRNPLRKLTCADCQPDHVASLNPEEATTLKLAIVSTAASILKSAADTWHKHAAFSETFSPATLVLSHLLTTQNKAHLPVPLTTKLQDSVAALSRLLALSRLARRPLELHHHRPLAIRTYVPKFEDAFDPTKHYDPDRERAELAKLRAEHKRERKGAMRELRKDAAFMARENLRAKKVRDEAYEKKYKRLVAEIQGEEGHAANEYAKEKALRKKKR</sequence>
<feature type="compositionally biased region" description="Basic and acidic residues" evidence="7">
    <location>
        <begin position="226"/>
        <end position="235"/>
    </location>
</feature>
<proteinExistence type="inferred from homology"/>
<comment type="function">
    <text evidence="6">Involved in nucleolar processing of pre-18S ribosomal RNA. Has a role in the nuclear export of 40S pre-ribosomal subunit to the cytoplasm.</text>
</comment>
<dbReference type="GO" id="GO:0030692">
    <property type="term" value="C:Noc4p-Nop14p complex"/>
    <property type="evidence" value="ECO:0007669"/>
    <property type="project" value="TreeGrafter"/>
</dbReference>
<dbReference type="Pfam" id="PF04147">
    <property type="entry name" value="Nop14"/>
    <property type="match status" value="1"/>
</dbReference>
<keyword evidence="4" id="KW-0698">rRNA processing</keyword>
<evidence type="ECO:0000256" key="2">
    <source>
        <dbReference type="ARBA" id="ARBA00007466"/>
    </source>
</evidence>
<feature type="compositionally biased region" description="Basic and acidic residues" evidence="7">
    <location>
        <begin position="31"/>
        <end position="45"/>
    </location>
</feature>
<dbReference type="AlphaFoldDB" id="A0AAJ0F9G7"/>
<comment type="similarity">
    <text evidence="2">Belongs to the NOP14 family.</text>
</comment>
<feature type="region of interest" description="Disordered" evidence="7">
    <location>
        <begin position="1"/>
        <end position="45"/>
    </location>
</feature>
<dbReference type="InterPro" id="IPR007276">
    <property type="entry name" value="Nop14"/>
</dbReference>
<dbReference type="PANTHER" id="PTHR23183:SF0">
    <property type="entry name" value="NUCLEOLAR PROTEIN 14"/>
    <property type="match status" value="1"/>
</dbReference>
<comment type="caution">
    <text evidence="8">The sequence shown here is derived from an EMBL/GenBank/DDBJ whole genome shotgun (WGS) entry which is preliminary data.</text>
</comment>
<dbReference type="PANTHER" id="PTHR23183">
    <property type="entry name" value="NOP14"/>
    <property type="match status" value="1"/>
</dbReference>
<keyword evidence="3" id="KW-0690">Ribosome biogenesis</keyword>
<gene>
    <name evidence="8" type="ORF">QBC47DRAFT_383471</name>
</gene>
<dbReference type="GO" id="GO:0030490">
    <property type="term" value="P:maturation of SSU-rRNA"/>
    <property type="evidence" value="ECO:0007669"/>
    <property type="project" value="TreeGrafter"/>
</dbReference>
<dbReference type="Proteomes" id="UP001239445">
    <property type="component" value="Unassembled WGS sequence"/>
</dbReference>
<name>A0AAJ0F9G7_9PEZI</name>
<comment type="subcellular location">
    <subcellularLocation>
        <location evidence="1">Nucleus</location>
        <location evidence="1">Nucleolus</location>
    </subcellularLocation>
</comment>
<evidence type="ECO:0000256" key="3">
    <source>
        <dbReference type="ARBA" id="ARBA00022517"/>
    </source>
</evidence>
<dbReference type="EMBL" id="MU839834">
    <property type="protein sequence ID" value="KAK1755353.1"/>
    <property type="molecule type" value="Genomic_DNA"/>
</dbReference>
<protein>
    <submittedName>
        <fullName evidence="8">Nucleolar complex protein 14</fullName>
    </submittedName>
</protein>
<evidence type="ECO:0000313" key="9">
    <source>
        <dbReference type="Proteomes" id="UP001239445"/>
    </source>
</evidence>
<feature type="compositionally biased region" description="Basic and acidic residues" evidence="7">
    <location>
        <begin position="380"/>
        <end position="389"/>
    </location>
</feature>
<keyword evidence="9" id="KW-1185">Reference proteome</keyword>
<dbReference type="GO" id="GO:0032040">
    <property type="term" value="C:small-subunit processome"/>
    <property type="evidence" value="ECO:0007669"/>
    <property type="project" value="InterPro"/>
</dbReference>
<feature type="region of interest" description="Disordered" evidence="7">
    <location>
        <begin position="430"/>
        <end position="485"/>
    </location>
</feature>
<feature type="compositionally biased region" description="Acidic residues" evidence="7">
    <location>
        <begin position="431"/>
        <end position="457"/>
    </location>
</feature>
<evidence type="ECO:0000256" key="5">
    <source>
        <dbReference type="ARBA" id="ARBA00023242"/>
    </source>
</evidence>
<feature type="region of interest" description="Disordered" evidence="7">
    <location>
        <begin position="141"/>
        <end position="235"/>
    </location>
</feature>
<feature type="compositionally biased region" description="Acidic residues" evidence="7">
    <location>
        <begin position="215"/>
        <end position="225"/>
    </location>
</feature>
<feature type="region of interest" description="Disordered" evidence="7">
    <location>
        <begin position="62"/>
        <end position="99"/>
    </location>
</feature>
<organism evidence="8 9">
    <name type="scientific">Echria macrotheca</name>
    <dbReference type="NCBI Taxonomy" id="438768"/>
    <lineage>
        <taxon>Eukaryota</taxon>
        <taxon>Fungi</taxon>
        <taxon>Dikarya</taxon>
        <taxon>Ascomycota</taxon>
        <taxon>Pezizomycotina</taxon>
        <taxon>Sordariomycetes</taxon>
        <taxon>Sordariomycetidae</taxon>
        <taxon>Sordariales</taxon>
        <taxon>Schizotheciaceae</taxon>
        <taxon>Echria</taxon>
    </lineage>
</organism>
<evidence type="ECO:0000256" key="4">
    <source>
        <dbReference type="ARBA" id="ARBA00022552"/>
    </source>
</evidence>
<feature type="compositionally biased region" description="Acidic residues" evidence="7">
    <location>
        <begin position="357"/>
        <end position="369"/>
    </location>
</feature>
<accession>A0AAJ0F9G7</accession>
<evidence type="ECO:0000313" key="8">
    <source>
        <dbReference type="EMBL" id="KAK1755353.1"/>
    </source>
</evidence>
<reference evidence="8" key="1">
    <citation type="submission" date="2023-06" db="EMBL/GenBank/DDBJ databases">
        <title>Genome-scale phylogeny and comparative genomics of the fungal order Sordariales.</title>
        <authorList>
            <consortium name="Lawrence Berkeley National Laboratory"/>
            <person name="Hensen N."/>
            <person name="Bonometti L."/>
            <person name="Westerberg I."/>
            <person name="Brannstrom I.O."/>
            <person name="Guillou S."/>
            <person name="Cros-Aarteil S."/>
            <person name="Calhoun S."/>
            <person name="Haridas S."/>
            <person name="Kuo A."/>
            <person name="Mondo S."/>
            <person name="Pangilinan J."/>
            <person name="Riley R."/>
            <person name="Labutti K."/>
            <person name="Andreopoulos B."/>
            <person name="Lipzen A."/>
            <person name="Chen C."/>
            <person name="Yanf M."/>
            <person name="Daum C."/>
            <person name="Ng V."/>
            <person name="Clum A."/>
            <person name="Steindorff A."/>
            <person name="Ohm R."/>
            <person name="Martin F."/>
            <person name="Silar P."/>
            <person name="Natvig D."/>
            <person name="Lalanne C."/>
            <person name="Gautier V."/>
            <person name="Ament-Velasquez S.L."/>
            <person name="Kruys A."/>
            <person name="Hutchinson M.I."/>
            <person name="Powell A.J."/>
            <person name="Barry K."/>
            <person name="Miller A.N."/>
            <person name="Grigoriev I.V."/>
            <person name="Debuchy R."/>
            <person name="Gladieux P."/>
            <person name="Thoren M.H."/>
            <person name="Johannesson H."/>
        </authorList>
    </citation>
    <scope>NUCLEOTIDE SEQUENCE</scope>
    <source>
        <strain evidence="8">PSN4</strain>
    </source>
</reference>
<evidence type="ECO:0000256" key="7">
    <source>
        <dbReference type="SAM" id="MobiDB-lite"/>
    </source>
</evidence>
<evidence type="ECO:0000256" key="6">
    <source>
        <dbReference type="ARBA" id="ARBA00024695"/>
    </source>
</evidence>
<feature type="compositionally biased region" description="Acidic residues" evidence="7">
    <location>
        <begin position="181"/>
        <end position="197"/>
    </location>
</feature>
<feature type="compositionally biased region" description="Basic and acidic residues" evidence="7">
    <location>
        <begin position="315"/>
        <end position="356"/>
    </location>
</feature>
<keyword evidence="5" id="KW-0539">Nucleus</keyword>
<evidence type="ECO:0000256" key="1">
    <source>
        <dbReference type="ARBA" id="ARBA00004604"/>
    </source>
</evidence>